<evidence type="ECO:0000313" key="3">
    <source>
        <dbReference type="Proteomes" id="UP000638986"/>
    </source>
</evidence>
<dbReference type="Gene3D" id="1.20.1050.10">
    <property type="match status" value="1"/>
</dbReference>
<evidence type="ECO:0000259" key="1">
    <source>
        <dbReference type="Pfam" id="PF04399"/>
    </source>
</evidence>
<name>A0ABS0MR45_PSELU</name>
<dbReference type="Pfam" id="PF04399">
    <property type="entry name" value="Glutaredoxin2_C"/>
    <property type="match status" value="1"/>
</dbReference>
<organism evidence="2 3">
    <name type="scientific">Pseudomonas luteola</name>
    <dbReference type="NCBI Taxonomy" id="47886"/>
    <lineage>
        <taxon>Bacteria</taxon>
        <taxon>Pseudomonadati</taxon>
        <taxon>Pseudomonadota</taxon>
        <taxon>Gammaproteobacteria</taxon>
        <taxon>Pseudomonadales</taxon>
        <taxon>Pseudomonadaceae</taxon>
        <taxon>Pseudomonas</taxon>
    </lineage>
</organism>
<dbReference type="SUPFAM" id="SSF47616">
    <property type="entry name" value="GST C-terminal domain-like"/>
    <property type="match status" value="1"/>
</dbReference>
<sequence>MDELGNLERVIRTGADISAILECIDSTRLAINGLLFPRSIAIGPPEFATQSEREYFQLCKEKMTECSFEQDLEEIPLHKQSAEKMLVGLKVLPIPADNRNTLSWDDVLIYPTLRNLTMVKGLAMPPHVSHCVEFVAALTGTYTYYDRAS</sequence>
<dbReference type="InterPro" id="IPR036282">
    <property type="entry name" value="Glutathione-S-Trfase_C_sf"/>
</dbReference>
<dbReference type="Proteomes" id="UP000638986">
    <property type="component" value="Unassembled WGS sequence"/>
</dbReference>
<dbReference type="EMBL" id="JADTXM010000007">
    <property type="protein sequence ID" value="MBH3439213.1"/>
    <property type="molecule type" value="Genomic_DNA"/>
</dbReference>
<protein>
    <recommendedName>
        <fullName evidence="1">Glutaredoxin 2 C-terminal domain-containing protein</fullName>
    </recommendedName>
</protein>
<reference evidence="2 3" key="1">
    <citation type="submission" date="2020-11" db="EMBL/GenBank/DDBJ databases">
        <title>Enhanced detection system for hospital associated transmission using whole genome sequencing surveillance.</title>
        <authorList>
            <person name="Harrison L.H."/>
            <person name="Van Tyne D."/>
            <person name="Marsh J.W."/>
            <person name="Griffith M.P."/>
            <person name="Snyder D.J."/>
            <person name="Cooper V.S."/>
            <person name="Mustapha M."/>
        </authorList>
    </citation>
    <scope>NUCLEOTIDE SEQUENCE [LARGE SCALE GENOMIC DNA]</scope>
    <source>
        <strain evidence="2 3">PSB00013</strain>
    </source>
</reference>
<accession>A0ABS0MR45</accession>
<dbReference type="InterPro" id="IPR007494">
    <property type="entry name" value="Glutaredoxin2_C"/>
</dbReference>
<comment type="caution">
    <text evidence="2">The sequence shown here is derived from an EMBL/GenBank/DDBJ whole genome shotgun (WGS) entry which is preliminary data.</text>
</comment>
<evidence type="ECO:0000313" key="2">
    <source>
        <dbReference type="EMBL" id="MBH3439213.1"/>
    </source>
</evidence>
<feature type="domain" description="Glutaredoxin 2 C-terminal" evidence="1">
    <location>
        <begin position="20"/>
        <end position="148"/>
    </location>
</feature>
<proteinExistence type="predicted"/>
<gene>
    <name evidence="2" type="ORF">I5Q09_10985</name>
</gene>